<dbReference type="InterPro" id="IPR020591">
    <property type="entry name" value="Chromosome_initiator_DnaA-like"/>
</dbReference>
<dbReference type="Gene3D" id="3.40.50.300">
    <property type="entry name" value="P-loop containing nucleotide triphosphate hydrolases"/>
    <property type="match status" value="1"/>
</dbReference>
<name>A0A1I2MCS6_9CLOT</name>
<protein>
    <submittedName>
        <fullName evidence="3">DNA replication protein DnaC</fullName>
    </submittedName>
    <submittedName>
        <fullName evidence="4">Replicative DNA helicase loader DnaI</fullName>
    </submittedName>
</protein>
<dbReference type="SUPFAM" id="SSF52540">
    <property type="entry name" value="P-loop containing nucleoside triphosphate hydrolases"/>
    <property type="match status" value="1"/>
</dbReference>
<dbReference type="RefSeq" id="WP_027639306.1">
    <property type="nucleotide sequence ID" value="NZ_BAAACD010000016.1"/>
</dbReference>
<keyword evidence="4" id="KW-0067">ATP-binding</keyword>
<dbReference type="InterPro" id="IPR003593">
    <property type="entry name" value="AAA+_ATPase"/>
</dbReference>
<dbReference type="Proteomes" id="UP000246114">
    <property type="component" value="Unassembled WGS sequence"/>
</dbReference>
<dbReference type="GO" id="GO:0005524">
    <property type="term" value="F:ATP binding"/>
    <property type="evidence" value="ECO:0007669"/>
    <property type="project" value="InterPro"/>
</dbReference>
<feature type="domain" description="AAA+ ATPase" evidence="2">
    <location>
        <begin position="182"/>
        <end position="309"/>
    </location>
</feature>
<evidence type="ECO:0000313" key="6">
    <source>
        <dbReference type="Proteomes" id="UP000246114"/>
    </source>
</evidence>
<evidence type="ECO:0000256" key="1">
    <source>
        <dbReference type="SAM" id="Coils"/>
    </source>
</evidence>
<dbReference type="GO" id="GO:0006260">
    <property type="term" value="P:DNA replication"/>
    <property type="evidence" value="ECO:0007669"/>
    <property type="project" value="TreeGrafter"/>
</dbReference>
<dbReference type="GO" id="GO:0004386">
    <property type="term" value="F:helicase activity"/>
    <property type="evidence" value="ECO:0007669"/>
    <property type="project" value="UniProtKB-KW"/>
</dbReference>
<keyword evidence="4" id="KW-0347">Helicase</keyword>
<dbReference type="AlphaFoldDB" id="A0A1I2MCS6"/>
<feature type="coiled-coil region" evidence="1">
    <location>
        <begin position="60"/>
        <end position="87"/>
    </location>
</feature>
<dbReference type="EMBL" id="QAMZ01000051">
    <property type="protein sequence ID" value="PWL52171.1"/>
    <property type="molecule type" value="Genomic_DNA"/>
</dbReference>
<gene>
    <name evidence="3" type="ORF">DBY38_11385</name>
    <name evidence="4" type="ORF">SAMN04487885_11352</name>
</gene>
<dbReference type="PRINTS" id="PR00051">
    <property type="entry name" value="DNAA"/>
</dbReference>
<accession>A0A1I2MCS6</accession>
<dbReference type="InterPro" id="IPR002611">
    <property type="entry name" value="IstB_ATP-bd"/>
</dbReference>
<dbReference type="STRING" id="1529.SAMN04487885_11352"/>
<reference evidence="4 5" key="1">
    <citation type="submission" date="2016-10" db="EMBL/GenBank/DDBJ databases">
        <authorList>
            <person name="de Groot N.N."/>
        </authorList>
    </citation>
    <scope>NUCLEOTIDE SEQUENCE [LARGE SCALE GENOMIC DNA]</scope>
    <source>
        <strain evidence="4 5">NLAE-zl-G419</strain>
    </source>
</reference>
<evidence type="ECO:0000313" key="4">
    <source>
        <dbReference type="EMBL" id="SFF87031.1"/>
    </source>
</evidence>
<keyword evidence="4" id="KW-0547">Nucleotide-binding</keyword>
<sequence>MIKGYQEKVLKIYDDIRYREREALKNRKEEIFKNHPEIMDVEQSISKLSLEIAMTSFKDIPNREERLQNLKNKLEDLRVKKSELLVANGYNMDDLSLHYNCSKCKDTGFIGVTKCSCFNKKLINLYYSDSHVADMLRAENFNTFDISLFNSRKNGSEKETPRRNIENIYSKALAYVDTFKLHSDNLLFYGNSGTGKTFMTHCIAKELLDRGFLVVYRTAEELIKDLRSIRYDDNKPLEELIFNSDLLIIDDLGTENINDFSKGELFNLINKKILTKNKMIISTNLTMEQLLQTYSERITSRLLGNFDVSKFYGDDIRICKNLKRLNARL</sequence>
<reference evidence="3 6" key="2">
    <citation type="submission" date="2018-03" db="EMBL/GenBank/DDBJ databases">
        <title>The uncultured portion of the human microbiome is neutrally assembled.</title>
        <authorList>
            <person name="Jeraldo P."/>
            <person name="Boardman L."/>
            <person name="White B.A."/>
            <person name="Nelson H."/>
            <person name="Goldenfeld N."/>
            <person name="Chia N."/>
        </authorList>
    </citation>
    <scope>NUCLEOTIDE SEQUENCE [LARGE SCALE GENOMIC DNA]</scope>
    <source>
        <strain evidence="3">CIM:MAG 903</strain>
    </source>
</reference>
<dbReference type="SMART" id="SM00382">
    <property type="entry name" value="AAA"/>
    <property type="match status" value="1"/>
</dbReference>
<dbReference type="InterPro" id="IPR027417">
    <property type="entry name" value="P-loop_NTPase"/>
</dbReference>
<keyword evidence="1" id="KW-0175">Coiled coil</keyword>
<dbReference type="PANTHER" id="PTHR30050">
    <property type="entry name" value="CHROMOSOMAL REPLICATION INITIATOR PROTEIN DNAA"/>
    <property type="match status" value="1"/>
</dbReference>
<proteinExistence type="predicted"/>
<evidence type="ECO:0000313" key="5">
    <source>
        <dbReference type="Proteomes" id="UP000182135"/>
    </source>
</evidence>
<evidence type="ECO:0000259" key="2">
    <source>
        <dbReference type="SMART" id="SM00382"/>
    </source>
</evidence>
<organism evidence="4 5">
    <name type="scientific">Clostridium cadaveris</name>
    <dbReference type="NCBI Taxonomy" id="1529"/>
    <lineage>
        <taxon>Bacteria</taxon>
        <taxon>Bacillati</taxon>
        <taxon>Bacillota</taxon>
        <taxon>Clostridia</taxon>
        <taxon>Eubacteriales</taxon>
        <taxon>Clostridiaceae</taxon>
        <taxon>Clostridium</taxon>
    </lineage>
</organism>
<evidence type="ECO:0000313" key="3">
    <source>
        <dbReference type="EMBL" id="PWL52171.1"/>
    </source>
</evidence>
<keyword evidence="4" id="KW-0378">Hydrolase</keyword>
<dbReference type="Proteomes" id="UP000182135">
    <property type="component" value="Unassembled WGS sequence"/>
</dbReference>
<keyword evidence="5" id="KW-1185">Reference proteome</keyword>
<dbReference type="OrthoDB" id="9776217at2"/>
<dbReference type="Pfam" id="PF01695">
    <property type="entry name" value="IstB_IS21"/>
    <property type="match status" value="1"/>
</dbReference>
<dbReference type="EMBL" id="FOOE01000013">
    <property type="protein sequence ID" value="SFF87031.1"/>
    <property type="molecule type" value="Genomic_DNA"/>
</dbReference>
<dbReference type="eggNOG" id="COG1484">
    <property type="taxonomic scope" value="Bacteria"/>
</dbReference>
<dbReference type="PANTHER" id="PTHR30050:SF4">
    <property type="entry name" value="ATP-BINDING PROTEIN RV3427C IN INSERTION SEQUENCE-RELATED"/>
    <property type="match status" value="1"/>
</dbReference>
<dbReference type="CDD" id="cd00009">
    <property type="entry name" value="AAA"/>
    <property type="match status" value="1"/>
</dbReference>
<dbReference type="NCBIfam" id="NF005304">
    <property type="entry name" value="PRK06835.1"/>
    <property type="match status" value="1"/>
</dbReference>